<dbReference type="InterPro" id="IPR000795">
    <property type="entry name" value="T_Tr_GTP-bd_dom"/>
</dbReference>
<dbReference type="InterPro" id="IPR041095">
    <property type="entry name" value="EFG_II"/>
</dbReference>
<dbReference type="Gene3D" id="3.30.230.10">
    <property type="match status" value="1"/>
</dbReference>
<evidence type="ECO:0000313" key="9">
    <source>
        <dbReference type="Proteomes" id="UP001162030"/>
    </source>
</evidence>
<evidence type="ECO:0000256" key="3">
    <source>
        <dbReference type="ARBA" id="ARBA00022768"/>
    </source>
</evidence>
<dbReference type="InterPro" id="IPR035649">
    <property type="entry name" value="EFG_V"/>
</dbReference>
<dbReference type="Gene3D" id="3.30.70.240">
    <property type="match status" value="1"/>
</dbReference>
<evidence type="ECO:0000256" key="4">
    <source>
        <dbReference type="ARBA" id="ARBA00022917"/>
    </source>
</evidence>
<dbReference type="Pfam" id="PF22042">
    <property type="entry name" value="EF-G_D2"/>
    <property type="match status" value="1"/>
</dbReference>
<keyword evidence="3 8" id="KW-0251">Elongation factor</keyword>
<organism evidence="8 9">
    <name type="scientific">Methylocaldum szegediense</name>
    <dbReference type="NCBI Taxonomy" id="73780"/>
    <lineage>
        <taxon>Bacteria</taxon>
        <taxon>Pseudomonadati</taxon>
        <taxon>Pseudomonadota</taxon>
        <taxon>Gammaproteobacteria</taxon>
        <taxon>Methylococcales</taxon>
        <taxon>Methylococcaceae</taxon>
        <taxon>Methylocaldum</taxon>
    </lineage>
</organism>
<dbReference type="Gene3D" id="3.30.70.870">
    <property type="entry name" value="Elongation Factor G (Translational Gtpase), domain 3"/>
    <property type="match status" value="1"/>
</dbReference>
<dbReference type="InterPro" id="IPR005517">
    <property type="entry name" value="Transl_elong_EFG/EF2_IV"/>
</dbReference>
<dbReference type="InterPro" id="IPR020568">
    <property type="entry name" value="Ribosomal_Su5_D2-typ_SF"/>
</dbReference>
<dbReference type="PROSITE" id="PS51722">
    <property type="entry name" value="G_TR_2"/>
    <property type="match status" value="1"/>
</dbReference>
<dbReference type="PANTHER" id="PTHR43261:SF6">
    <property type="entry name" value="ELONGATION FACTOR G-LIKE PROTEIN"/>
    <property type="match status" value="1"/>
</dbReference>
<dbReference type="SUPFAM" id="SSF50447">
    <property type="entry name" value="Translation proteins"/>
    <property type="match status" value="1"/>
</dbReference>
<dbReference type="CDD" id="cd04170">
    <property type="entry name" value="EF-G_bact"/>
    <property type="match status" value="1"/>
</dbReference>
<dbReference type="NCBIfam" id="TIGR00231">
    <property type="entry name" value="small_GTP"/>
    <property type="match status" value="1"/>
</dbReference>
<evidence type="ECO:0000313" key="8">
    <source>
        <dbReference type="EMBL" id="CAI8901113.1"/>
    </source>
</evidence>
<dbReference type="Pfam" id="PF14492">
    <property type="entry name" value="EFG_III"/>
    <property type="match status" value="1"/>
</dbReference>
<dbReference type="Pfam" id="PF00679">
    <property type="entry name" value="EFG_C"/>
    <property type="match status" value="1"/>
</dbReference>
<evidence type="ECO:0000256" key="6">
    <source>
        <dbReference type="ARBA" id="ARBA00024731"/>
    </source>
</evidence>
<dbReference type="InterPro" id="IPR047872">
    <property type="entry name" value="EFG_IV"/>
</dbReference>
<evidence type="ECO:0000256" key="2">
    <source>
        <dbReference type="ARBA" id="ARBA00022741"/>
    </source>
</evidence>
<dbReference type="CDD" id="cd01434">
    <property type="entry name" value="EFG_mtEFG1_IV"/>
    <property type="match status" value="1"/>
</dbReference>
<dbReference type="InterPro" id="IPR014721">
    <property type="entry name" value="Ribsml_uS5_D2-typ_fold_subgr"/>
</dbReference>
<accession>A0ABN8XB62</accession>
<dbReference type="InterPro" id="IPR053905">
    <property type="entry name" value="EF-G-like_DII"/>
</dbReference>
<name>A0ABN8XB62_9GAMM</name>
<gene>
    <name evidence="8" type="ORF">MSZNOR_3441</name>
</gene>
<dbReference type="PANTHER" id="PTHR43261">
    <property type="entry name" value="TRANSLATION ELONGATION FACTOR G-RELATED"/>
    <property type="match status" value="1"/>
</dbReference>
<dbReference type="InterPro" id="IPR005225">
    <property type="entry name" value="Small_GTP-bd"/>
</dbReference>
<dbReference type="SMART" id="SM00838">
    <property type="entry name" value="EFG_C"/>
    <property type="match status" value="1"/>
</dbReference>
<dbReference type="InterPro" id="IPR035647">
    <property type="entry name" value="EFG_III/V"/>
</dbReference>
<dbReference type="Gene3D" id="3.40.50.300">
    <property type="entry name" value="P-loop containing nucleotide triphosphate hydrolases"/>
    <property type="match status" value="1"/>
</dbReference>
<dbReference type="NCBIfam" id="NF009891">
    <property type="entry name" value="PRK13351.1-1"/>
    <property type="match status" value="1"/>
</dbReference>
<dbReference type="Proteomes" id="UP001162030">
    <property type="component" value="Chromosome"/>
</dbReference>
<dbReference type="SUPFAM" id="SSF54980">
    <property type="entry name" value="EF-G C-terminal domain-like"/>
    <property type="match status" value="2"/>
</dbReference>
<dbReference type="SMART" id="SM00889">
    <property type="entry name" value="EFG_IV"/>
    <property type="match status" value="1"/>
</dbReference>
<dbReference type="InterPro" id="IPR027417">
    <property type="entry name" value="P-loop_NTPase"/>
</dbReference>
<dbReference type="SUPFAM" id="SSF54211">
    <property type="entry name" value="Ribosomal protein S5 domain 2-like"/>
    <property type="match status" value="1"/>
</dbReference>
<dbReference type="CDD" id="cd03713">
    <property type="entry name" value="EFG_mtEFG_C"/>
    <property type="match status" value="1"/>
</dbReference>
<dbReference type="InterPro" id="IPR009000">
    <property type="entry name" value="Transl_B-barrel_sf"/>
</dbReference>
<keyword evidence="4" id="KW-0648">Protein biosynthesis</keyword>
<proteinExistence type="predicted"/>
<dbReference type="Gene3D" id="2.40.30.10">
    <property type="entry name" value="Translation factors"/>
    <property type="match status" value="1"/>
</dbReference>
<feature type="domain" description="Tr-type G" evidence="7">
    <location>
        <begin position="9"/>
        <end position="264"/>
    </location>
</feature>
<sequence length="686" mass="75384">MDMNTYSTEDIRTIAVVGHAGAGKTTLVEALLYKTGMINTPGSVEKGNTVCDYDPLEKIHLHTQKLAVTHTDYKNTRLYLLDTPGYPDFMGQALCALDAVETVAVVVNAANGIEFTSNRMMQWAEARGLCRMIIVNKIDGENLNLPELMQEIRETFGQECLPINLPADKATRVVDCFFNENGKTDFSSPAEAHRALIDQVVEVDEALMTQYLEQGDIAPEALHAPFEEALRNGHLVPVCFVSARTGVGVPELADAFVKLLPNPKEGNPPLFERWPSNAERKNAVPFRSEPDATKHVLAHVFKVEMDPYVGKISVFRVHQGMITPDTQLFIGESRKPFKAGHLFTLQGKQHVPVNRCIPGDICAVAKVEEIEFDAVLHDAPEDDHIHLKPLDFPHAVFGLAIAPKRRGDEHKLSEVLHKLEAEDPALDVEYDPSTHEEVMRGLGELHLQRVLEKMQQQYKLEVDTHPPKIPYRETITTPAEGHHRHKKQTGGAGQFGEVFLRIEPLSRGAGFEFVDEVKGGAIPGQFIPAVEKGVRQAMEAGAVAGYPMQDVRVIVYDGKAHPVDSKEVAFVAAGKKAFQDAAAKARPIVLEPVVNIEISVPESNIGDVTGDLSARRGQVTGTAPSRSGMTTVSARAPLAELSSYHSRLKSLTAGRGSYTLAFSHYEPVAPHIQQQLMAQYKPGSED</sequence>
<evidence type="ECO:0000256" key="1">
    <source>
        <dbReference type="ARBA" id="ARBA00017872"/>
    </source>
</evidence>
<dbReference type="InterPro" id="IPR000640">
    <property type="entry name" value="EFG_V-like"/>
</dbReference>
<comment type="function">
    <text evidence="6">Catalyzes the GTP-dependent ribosomal translocation step during translation elongation. During this step, the ribosome changes from the pre-translocational (PRE) to the post-translocational (POST) state as the newly formed A-site-bound peptidyl-tRNA and P-site-bound deacylated tRNA move to the P and E sites, respectively. Catalyzes the coordinated movement of the two tRNA molecules, the mRNA and conformational changes in the ribosome.</text>
</comment>
<reference evidence="8 9" key="1">
    <citation type="submission" date="2023-03" db="EMBL/GenBank/DDBJ databases">
        <authorList>
            <person name="Pearce D."/>
        </authorList>
    </citation>
    <scope>NUCLEOTIDE SEQUENCE [LARGE SCALE GENOMIC DNA]</scope>
    <source>
        <strain evidence="8">Msz</strain>
    </source>
</reference>
<dbReference type="Pfam" id="PF03764">
    <property type="entry name" value="EFG_IV"/>
    <property type="match status" value="1"/>
</dbReference>
<dbReference type="CDD" id="cd16262">
    <property type="entry name" value="EFG_III"/>
    <property type="match status" value="1"/>
</dbReference>
<dbReference type="SUPFAM" id="SSF52540">
    <property type="entry name" value="P-loop containing nucleoside triphosphate hydrolases"/>
    <property type="match status" value="1"/>
</dbReference>
<dbReference type="GO" id="GO:0003746">
    <property type="term" value="F:translation elongation factor activity"/>
    <property type="evidence" value="ECO:0007669"/>
    <property type="project" value="UniProtKB-KW"/>
</dbReference>
<keyword evidence="2" id="KW-0547">Nucleotide-binding</keyword>
<dbReference type="InterPro" id="IPR009022">
    <property type="entry name" value="EFG_III"/>
</dbReference>
<evidence type="ECO:0000256" key="5">
    <source>
        <dbReference type="ARBA" id="ARBA00023134"/>
    </source>
</evidence>
<protein>
    <recommendedName>
        <fullName evidence="1">Elongation factor G</fullName>
    </recommendedName>
</protein>
<keyword evidence="5" id="KW-0342">GTP-binding</keyword>
<evidence type="ECO:0000259" key="7">
    <source>
        <dbReference type="PROSITE" id="PS51722"/>
    </source>
</evidence>
<dbReference type="EMBL" id="OX458333">
    <property type="protein sequence ID" value="CAI8901113.1"/>
    <property type="molecule type" value="Genomic_DNA"/>
</dbReference>
<dbReference type="NCBIfam" id="NF009381">
    <property type="entry name" value="PRK12740.1-5"/>
    <property type="match status" value="1"/>
</dbReference>
<keyword evidence="9" id="KW-1185">Reference proteome</keyword>
<dbReference type="Pfam" id="PF00009">
    <property type="entry name" value="GTP_EFTU"/>
    <property type="match status" value="1"/>
</dbReference>